<dbReference type="InterPro" id="IPR008661">
    <property type="entry name" value="L6_membrane"/>
</dbReference>
<evidence type="ECO:0000256" key="5">
    <source>
        <dbReference type="ARBA" id="ARBA00023136"/>
    </source>
</evidence>
<evidence type="ECO:0000256" key="6">
    <source>
        <dbReference type="SAM" id="Phobius"/>
    </source>
</evidence>
<name>A0A1A8NQZ3_9TELE</name>
<dbReference type="EMBL" id="HAEH01003451">
    <property type="protein sequence ID" value="SBR71294.1"/>
    <property type="molecule type" value="Transcribed_RNA"/>
</dbReference>
<evidence type="ECO:0000256" key="4">
    <source>
        <dbReference type="ARBA" id="ARBA00022989"/>
    </source>
</evidence>
<feature type="transmembrane region" description="Helical" evidence="6">
    <location>
        <begin position="98"/>
        <end position="117"/>
    </location>
</feature>
<dbReference type="PANTHER" id="PTHR14198">
    <property type="entry name" value="TRANSMEMBRANE 4 L6 FAMILY MEMBER 1-RELATED"/>
    <property type="match status" value="1"/>
</dbReference>
<keyword evidence="3 6" id="KW-0812">Transmembrane</keyword>
<dbReference type="PANTHER" id="PTHR14198:SF23">
    <property type="entry name" value="SI:CH211-137I24.10"/>
    <property type="match status" value="1"/>
</dbReference>
<comment type="subcellular location">
    <subcellularLocation>
        <location evidence="1">Membrane</location>
        <topology evidence="1">Multi-pass membrane protein</topology>
    </subcellularLocation>
</comment>
<reference evidence="7" key="1">
    <citation type="submission" date="2016-05" db="EMBL/GenBank/DDBJ databases">
        <authorList>
            <person name="Lavstsen T."/>
            <person name="Jespersen J.S."/>
        </authorList>
    </citation>
    <scope>NUCLEOTIDE SEQUENCE</scope>
    <source>
        <tissue evidence="7">Brain</tissue>
    </source>
</reference>
<dbReference type="GO" id="GO:0016020">
    <property type="term" value="C:membrane"/>
    <property type="evidence" value="ECO:0007669"/>
    <property type="project" value="UniProtKB-SubCell"/>
</dbReference>
<dbReference type="Pfam" id="PF05805">
    <property type="entry name" value="L6_membrane"/>
    <property type="match status" value="1"/>
</dbReference>
<gene>
    <name evidence="7" type="primary">Nfu_g_1_024913</name>
</gene>
<proteinExistence type="inferred from homology"/>
<sequence length="238" mass="25500">MMFHSLQLSHIHLRLAGPGQSEQSEAEPFFSSENRNLLSSNISESSVNMCTGKCSQCIAVSLYPLALISIICNIVLFFPAGDIQYAKDGRITEEVKYMGGLIGGGVMVLIPALHIHLTGKQGCCGNRCGMFLSIVFAALGVAGALYSYAFAVLGLQNGPLCQVLLVWTTPFKDSDTGYLTDKSKWSMCTAPKDILPFHIGLFSTLLATSSLQAILCAAQMINGLFGCLCGTCIKKDVI</sequence>
<dbReference type="AlphaFoldDB" id="A0A1A8NQZ3"/>
<reference evidence="7" key="2">
    <citation type="submission" date="2016-06" db="EMBL/GenBank/DDBJ databases">
        <title>The genome of a short-lived fish provides insights into sex chromosome evolution and the genetic control of aging.</title>
        <authorList>
            <person name="Reichwald K."/>
            <person name="Felder M."/>
            <person name="Petzold A."/>
            <person name="Koch P."/>
            <person name="Groth M."/>
            <person name="Platzer M."/>
        </authorList>
    </citation>
    <scope>NUCLEOTIDE SEQUENCE</scope>
    <source>
        <tissue evidence="7">Brain</tissue>
    </source>
</reference>
<evidence type="ECO:0000313" key="7">
    <source>
        <dbReference type="EMBL" id="SBR71294.1"/>
    </source>
</evidence>
<feature type="transmembrane region" description="Helical" evidence="6">
    <location>
        <begin position="129"/>
        <end position="149"/>
    </location>
</feature>
<feature type="transmembrane region" description="Helical" evidence="6">
    <location>
        <begin position="57"/>
        <end position="78"/>
    </location>
</feature>
<organism evidence="7">
    <name type="scientific">Nothobranchius rachovii</name>
    <name type="common">bluefin notho</name>
    <dbReference type="NCBI Taxonomy" id="451742"/>
    <lineage>
        <taxon>Eukaryota</taxon>
        <taxon>Metazoa</taxon>
        <taxon>Chordata</taxon>
        <taxon>Craniata</taxon>
        <taxon>Vertebrata</taxon>
        <taxon>Euteleostomi</taxon>
        <taxon>Actinopterygii</taxon>
        <taxon>Neopterygii</taxon>
        <taxon>Teleostei</taxon>
        <taxon>Neoteleostei</taxon>
        <taxon>Acanthomorphata</taxon>
        <taxon>Ovalentaria</taxon>
        <taxon>Atherinomorphae</taxon>
        <taxon>Cyprinodontiformes</taxon>
        <taxon>Nothobranchiidae</taxon>
        <taxon>Nothobranchius</taxon>
    </lineage>
</organism>
<accession>A0A1A8NQZ3</accession>
<keyword evidence="4 6" id="KW-1133">Transmembrane helix</keyword>
<evidence type="ECO:0000256" key="1">
    <source>
        <dbReference type="ARBA" id="ARBA00004141"/>
    </source>
</evidence>
<evidence type="ECO:0000256" key="3">
    <source>
        <dbReference type="ARBA" id="ARBA00022692"/>
    </source>
</evidence>
<comment type="similarity">
    <text evidence="2">Belongs to the L6 tetraspanin family.</text>
</comment>
<evidence type="ECO:0000256" key="2">
    <source>
        <dbReference type="ARBA" id="ARBA00006193"/>
    </source>
</evidence>
<keyword evidence="5 6" id="KW-0472">Membrane</keyword>
<protein>
    <submittedName>
        <fullName evidence="7">Uncharacterized protein</fullName>
    </submittedName>
</protein>